<feature type="compositionally biased region" description="Polar residues" evidence="1">
    <location>
        <begin position="19"/>
        <end position="31"/>
    </location>
</feature>
<sequence length="108" mass="11798">MADDTETRPNTQRPRRRVTNNIQPDTTAQDISSSTPKTTQTKATAAVPPVVRNGMSLRPVRDLHPATPDLPATRRSTEVVQAQKKEKAEQKAAGQALKEATIEKNSPT</sequence>
<protein>
    <submittedName>
        <fullName evidence="2">Uncharacterized protein</fullName>
    </submittedName>
</protein>
<organism evidence="2 3">
    <name type="scientific">Tetrapyrgos nigripes</name>
    <dbReference type="NCBI Taxonomy" id="182062"/>
    <lineage>
        <taxon>Eukaryota</taxon>
        <taxon>Fungi</taxon>
        <taxon>Dikarya</taxon>
        <taxon>Basidiomycota</taxon>
        <taxon>Agaricomycotina</taxon>
        <taxon>Agaricomycetes</taxon>
        <taxon>Agaricomycetidae</taxon>
        <taxon>Agaricales</taxon>
        <taxon>Marasmiineae</taxon>
        <taxon>Marasmiaceae</taxon>
        <taxon>Tetrapyrgos</taxon>
    </lineage>
</organism>
<dbReference type="Proteomes" id="UP000559256">
    <property type="component" value="Unassembled WGS sequence"/>
</dbReference>
<evidence type="ECO:0000313" key="2">
    <source>
        <dbReference type="EMBL" id="KAF5372212.1"/>
    </source>
</evidence>
<evidence type="ECO:0000256" key="1">
    <source>
        <dbReference type="SAM" id="MobiDB-lite"/>
    </source>
</evidence>
<dbReference type="EMBL" id="JAACJM010000006">
    <property type="protein sequence ID" value="KAF5372212.1"/>
    <property type="molecule type" value="Genomic_DNA"/>
</dbReference>
<proteinExistence type="predicted"/>
<evidence type="ECO:0000313" key="3">
    <source>
        <dbReference type="Proteomes" id="UP000559256"/>
    </source>
</evidence>
<name>A0A8H5GWD7_9AGAR</name>
<feature type="region of interest" description="Disordered" evidence="1">
    <location>
        <begin position="1"/>
        <end position="108"/>
    </location>
</feature>
<comment type="caution">
    <text evidence="2">The sequence shown here is derived from an EMBL/GenBank/DDBJ whole genome shotgun (WGS) entry which is preliminary data.</text>
</comment>
<keyword evidence="3" id="KW-1185">Reference proteome</keyword>
<feature type="compositionally biased region" description="Low complexity" evidence="1">
    <location>
        <begin position="32"/>
        <end position="51"/>
    </location>
</feature>
<dbReference type="AlphaFoldDB" id="A0A8H5GWD7"/>
<accession>A0A8H5GWD7</accession>
<gene>
    <name evidence="2" type="ORF">D9758_004937</name>
</gene>
<reference evidence="2 3" key="1">
    <citation type="journal article" date="2020" name="ISME J.">
        <title>Uncovering the hidden diversity of litter-decomposition mechanisms in mushroom-forming fungi.</title>
        <authorList>
            <person name="Floudas D."/>
            <person name="Bentzer J."/>
            <person name="Ahren D."/>
            <person name="Johansson T."/>
            <person name="Persson P."/>
            <person name="Tunlid A."/>
        </authorList>
    </citation>
    <scope>NUCLEOTIDE SEQUENCE [LARGE SCALE GENOMIC DNA]</scope>
    <source>
        <strain evidence="2 3">CBS 291.85</strain>
    </source>
</reference>